<organism evidence="1 2">
    <name type="scientific">Eubacterium ramulus</name>
    <dbReference type="NCBI Taxonomy" id="39490"/>
    <lineage>
        <taxon>Bacteria</taxon>
        <taxon>Bacillati</taxon>
        <taxon>Bacillota</taxon>
        <taxon>Clostridia</taxon>
        <taxon>Eubacteriales</taxon>
        <taxon>Eubacteriaceae</taxon>
        <taxon>Eubacterium</taxon>
    </lineage>
</organism>
<accession>A0A844E1N1</accession>
<protein>
    <recommendedName>
        <fullName evidence="3">IrrE N-terminal-like domain-containing protein</fullName>
    </recommendedName>
</protein>
<gene>
    <name evidence="1" type="ORF">GKE72_13815</name>
</gene>
<dbReference type="AlphaFoldDB" id="A0A844E1N1"/>
<evidence type="ECO:0000313" key="2">
    <source>
        <dbReference type="Proteomes" id="UP000431304"/>
    </source>
</evidence>
<dbReference type="RefSeq" id="WP_154315024.1">
    <property type="nucleotide sequence ID" value="NZ_WKRA01000029.1"/>
</dbReference>
<dbReference type="EMBL" id="WKRA01000029">
    <property type="protein sequence ID" value="MSD17112.1"/>
    <property type="molecule type" value="Genomic_DNA"/>
</dbReference>
<dbReference type="Proteomes" id="UP000431304">
    <property type="component" value="Unassembled WGS sequence"/>
</dbReference>
<reference evidence="1 2" key="1">
    <citation type="journal article" date="2019" name="Nat. Med.">
        <title>A library of human gut bacterial isolates paired with longitudinal multiomics data enables mechanistic microbiome research.</title>
        <authorList>
            <person name="Poyet M."/>
            <person name="Groussin M."/>
            <person name="Gibbons S.M."/>
            <person name="Avila-Pacheco J."/>
            <person name="Jiang X."/>
            <person name="Kearney S.M."/>
            <person name="Perrotta A.R."/>
            <person name="Berdy B."/>
            <person name="Zhao S."/>
            <person name="Lieberman T.D."/>
            <person name="Swanson P.K."/>
            <person name="Smith M."/>
            <person name="Roesemann S."/>
            <person name="Alexander J.E."/>
            <person name="Rich S.A."/>
            <person name="Livny J."/>
            <person name="Vlamakis H."/>
            <person name="Clish C."/>
            <person name="Bullock K."/>
            <person name="Deik A."/>
            <person name="Scott J."/>
            <person name="Pierce K.A."/>
            <person name="Xavier R.J."/>
            <person name="Alm E.J."/>
        </authorList>
    </citation>
    <scope>NUCLEOTIDE SEQUENCE [LARGE SCALE GENOMIC DNA]</scope>
    <source>
        <strain evidence="1 2">BIOML-A3</strain>
    </source>
</reference>
<name>A0A844E1N1_EUBRA</name>
<sequence>MNKLETFEQKAYDQNVKVYDYYLGEESLAGLYIDGRVAINTSVKSLKKRTCVIAEELGHHYTSSGNILDQDDVRTQKQEHKARLWGYNESIGLIGIVEAFNHGCHNLYEMAEYLDVTEEYLKEALDAYRDKYGVRTDIDNYTVCFIPYLTVFKKV</sequence>
<comment type="caution">
    <text evidence="1">The sequence shown here is derived from an EMBL/GenBank/DDBJ whole genome shotgun (WGS) entry which is preliminary data.</text>
</comment>
<evidence type="ECO:0008006" key="3">
    <source>
        <dbReference type="Google" id="ProtNLM"/>
    </source>
</evidence>
<proteinExistence type="predicted"/>
<evidence type="ECO:0000313" key="1">
    <source>
        <dbReference type="EMBL" id="MSD17112.1"/>
    </source>
</evidence>